<protein>
    <recommendedName>
        <fullName evidence="3">phosphatidylinositol-3,5-bisphosphate 3-phosphatase</fullName>
        <ecNumber evidence="3">3.1.3.95</ecNumber>
    </recommendedName>
    <alternativeName>
        <fullName evidence="10">Phosphatidylinositol-3,5-bisphosphate 3-phosphatase</fullName>
    </alternativeName>
</protein>
<dbReference type="Gene3D" id="3.30.40.10">
    <property type="entry name" value="Zinc/RING finger domain, C3HC4 (zinc finger)"/>
    <property type="match status" value="1"/>
</dbReference>
<keyword evidence="6" id="KW-0378">Hydrolase</keyword>
<evidence type="ECO:0000256" key="7">
    <source>
        <dbReference type="ARBA" id="ARBA00022833"/>
    </source>
</evidence>
<evidence type="ECO:0000256" key="2">
    <source>
        <dbReference type="ARBA" id="ARBA00007471"/>
    </source>
</evidence>
<evidence type="ECO:0000256" key="8">
    <source>
        <dbReference type="ARBA" id="ARBA00023098"/>
    </source>
</evidence>
<keyword evidence="4" id="KW-0479">Metal-binding</keyword>
<dbReference type="PROSITE" id="PS00383">
    <property type="entry name" value="TYR_PHOSPHATASE_1"/>
    <property type="match status" value="1"/>
</dbReference>
<dbReference type="FunFam" id="3.30.40.10:FF:000073">
    <property type="entry name" value="myotubularin-related protein 4 isoform X2"/>
    <property type="match status" value="1"/>
</dbReference>
<feature type="binding site" evidence="12">
    <location>
        <begin position="119"/>
        <end position="125"/>
    </location>
    <ligand>
        <name>substrate</name>
    </ligand>
</feature>
<gene>
    <name evidence="14" type="ORF">PACLA_8A016984</name>
</gene>
<dbReference type="GO" id="GO:0046474">
    <property type="term" value="P:glycerophospholipid biosynthetic process"/>
    <property type="evidence" value="ECO:0007669"/>
    <property type="project" value="UniProtKB-ARBA"/>
</dbReference>
<dbReference type="EC" id="3.1.3.95" evidence="3"/>
<evidence type="ECO:0000256" key="4">
    <source>
        <dbReference type="ARBA" id="ARBA00022723"/>
    </source>
</evidence>
<comment type="subcellular location">
    <subcellularLocation>
        <location evidence="1">Membrane</location>
    </subcellularLocation>
</comment>
<accession>A0A6S7J3K6</accession>
<feature type="region of interest" description="Disordered" evidence="13">
    <location>
        <begin position="463"/>
        <end position="488"/>
    </location>
</feature>
<dbReference type="GO" id="GO:0010506">
    <property type="term" value="P:regulation of autophagy"/>
    <property type="evidence" value="ECO:0007669"/>
    <property type="project" value="TreeGrafter"/>
</dbReference>
<organism evidence="14 15">
    <name type="scientific">Paramuricea clavata</name>
    <name type="common">Red gorgonian</name>
    <name type="synonym">Violescent sea-whip</name>
    <dbReference type="NCBI Taxonomy" id="317549"/>
    <lineage>
        <taxon>Eukaryota</taxon>
        <taxon>Metazoa</taxon>
        <taxon>Cnidaria</taxon>
        <taxon>Anthozoa</taxon>
        <taxon>Octocorallia</taxon>
        <taxon>Malacalcyonacea</taxon>
        <taxon>Plexauridae</taxon>
        <taxon>Paramuricea</taxon>
    </lineage>
</organism>
<keyword evidence="8" id="KW-0443">Lipid metabolism</keyword>
<sequence>ENKLSGKPICNGVEKKVLVVDCRSYYVAFANRAFKGGGSECTDYYPNCKIQFMNLANIHTIRKSFQSLRELCCKEEEQTDWLASLEATKWLSHISSLIKTALVVVKAVEQERQHVVVHCSDGWDRTPQVVALAELLLDPFYRTIKGFRVLLEREWLAFGHKFADRCGHSCQEYDPNERCPVFLQFLDCVHQLLRQFPCSFEFNETFLVKLVHHTYSCLYGTFLFNTEQERLAANITHRTCSVWSMLECQSRNCRNFLYSPREKKVLYPEYQVRNILLWSSLYLSTPLIFFGNSSSSNSSDTVLNTEEVFPNDCSRTEPETRPNLVRRNSDGDVKVSCNDENFVGCSGARDDSDLYLTKPLVCKSETSMSPSKGLLVNGLDRKSSEDIGSIYENNTFDRNGTECNNKMENGCENNSSDQNGILGEDYGGLNSCENTVVDQNGIPATDGGVNSCENTAFDQVQGEKSNDLGDSMTSSSNTIVEDSNSSNTDEVKVAGSEIQNGKLVSESGLEMSQTRLVSKAINCRSNHRLNHITDETMLLQDGLGASHTENHTTKVGNSFREFEETPKSPKELFVNKLGKCLDIDGLSFVVDPAQAQLVKIGVLVEQLQAQGCVCGIRQKVNMKQNMVANLEPTFEGSSSLSSNAASDTYGSWERVDGEDVTPVLWLPDHHAISCEGCDLKFSMTNRRHHCRNCGRVFCGSCCNDMTPVPSEQYYDPVRVCKTCFEKLHVKNSQDITVAAS</sequence>
<dbReference type="Proteomes" id="UP001152795">
    <property type="component" value="Unassembled WGS sequence"/>
</dbReference>
<dbReference type="PROSITE" id="PS50178">
    <property type="entry name" value="ZF_FYVE"/>
    <property type="match status" value="1"/>
</dbReference>
<dbReference type="GO" id="GO:0016020">
    <property type="term" value="C:membrane"/>
    <property type="evidence" value="ECO:0007669"/>
    <property type="project" value="UniProtKB-SubCell"/>
</dbReference>
<evidence type="ECO:0000256" key="1">
    <source>
        <dbReference type="ARBA" id="ARBA00004370"/>
    </source>
</evidence>
<dbReference type="Pfam" id="PF06602">
    <property type="entry name" value="Myotub-related"/>
    <property type="match status" value="1"/>
</dbReference>
<dbReference type="GO" id="GO:0004438">
    <property type="term" value="F:phosphatidylinositol-3-phosphate phosphatase activity"/>
    <property type="evidence" value="ECO:0007669"/>
    <property type="project" value="TreeGrafter"/>
</dbReference>
<dbReference type="InterPro" id="IPR017455">
    <property type="entry name" value="Znf_FYVE-rel"/>
</dbReference>
<comment type="similarity">
    <text evidence="2">Belongs to the protein-tyrosine phosphatase family. Non-receptor class myotubularin subfamily.</text>
</comment>
<dbReference type="PANTHER" id="PTHR10807">
    <property type="entry name" value="MYOTUBULARIN-RELATED"/>
    <property type="match status" value="1"/>
</dbReference>
<dbReference type="InterPro" id="IPR013083">
    <property type="entry name" value="Znf_RING/FYVE/PHD"/>
</dbReference>
<dbReference type="GO" id="GO:0004721">
    <property type="term" value="F:phosphoprotein phosphatase activity"/>
    <property type="evidence" value="ECO:0007669"/>
    <property type="project" value="UniProtKB-ARBA"/>
</dbReference>
<dbReference type="InterPro" id="IPR030564">
    <property type="entry name" value="Myotubularin"/>
</dbReference>
<evidence type="ECO:0000313" key="15">
    <source>
        <dbReference type="Proteomes" id="UP001152795"/>
    </source>
</evidence>
<keyword evidence="7" id="KW-0862">Zinc</keyword>
<name>A0A6S7J3K6_PARCT</name>
<evidence type="ECO:0000313" key="14">
    <source>
        <dbReference type="EMBL" id="CAB4024897.1"/>
    </source>
</evidence>
<dbReference type="InterPro" id="IPR046978">
    <property type="entry name" value="MTMR4_FYVE"/>
</dbReference>
<evidence type="ECO:0000256" key="11">
    <source>
        <dbReference type="PIRSR" id="PIRSR630564-1"/>
    </source>
</evidence>
<proteinExistence type="inferred from homology"/>
<dbReference type="PANTHER" id="PTHR10807:SF75">
    <property type="entry name" value="PHOSPHATIDYLINOSITOL-3-PHOSPHATE PHOSPHATASE"/>
    <property type="match status" value="1"/>
</dbReference>
<evidence type="ECO:0000256" key="13">
    <source>
        <dbReference type="SAM" id="MobiDB-lite"/>
    </source>
</evidence>
<dbReference type="EMBL" id="CACRXK020013292">
    <property type="protein sequence ID" value="CAB4024897.1"/>
    <property type="molecule type" value="Genomic_DNA"/>
</dbReference>
<dbReference type="SMART" id="SM00404">
    <property type="entry name" value="PTPc_motif"/>
    <property type="match status" value="1"/>
</dbReference>
<feature type="non-terminal residue" evidence="14">
    <location>
        <position position="740"/>
    </location>
</feature>
<keyword evidence="9" id="KW-0472">Membrane</keyword>
<dbReference type="InterPro" id="IPR029021">
    <property type="entry name" value="Prot-tyrosine_phosphatase-like"/>
</dbReference>
<dbReference type="InterPro" id="IPR000306">
    <property type="entry name" value="Znf_FYVE"/>
</dbReference>
<evidence type="ECO:0000256" key="12">
    <source>
        <dbReference type="PIRSR" id="PIRSR630564-2"/>
    </source>
</evidence>
<evidence type="ECO:0000256" key="3">
    <source>
        <dbReference type="ARBA" id="ARBA00012903"/>
    </source>
</evidence>
<keyword evidence="5" id="KW-0863">Zinc-finger</keyword>
<dbReference type="SUPFAM" id="SSF52799">
    <property type="entry name" value="(Phosphotyrosine protein) phosphatases II"/>
    <property type="match status" value="1"/>
</dbReference>
<dbReference type="AlphaFoldDB" id="A0A6S7J3K6"/>
<dbReference type="InterPro" id="IPR011011">
    <property type="entry name" value="Znf_FYVE_PHD"/>
</dbReference>
<dbReference type="GO" id="GO:0060090">
    <property type="term" value="F:molecular adaptor activity"/>
    <property type="evidence" value="ECO:0007669"/>
    <property type="project" value="UniProtKB-ARBA"/>
</dbReference>
<dbReference type="GO" id="GO:0005829">
    <property type="term" value="C:cytosol"/>
    <property type="evidence" value="ECO:0007669"/>
    <property type="project" value="UniProtKB-ARBA"/>
</dbReference>
<dbReference type="SUPFAM" id="SSF57903">
    <property type="entry name" value="FYVE/PHD zinc finger"/>
    <property type="match status" value="1"/>
</dbReference>
<comment type="caution">
    <text evidence="14">The sequence shown here is derived from an EMBL/GenBank/DDBJ whole genome shotgun (WGS) entry which is preliminary data.</text>
</comment>
<dbReference type="InterPro" id="IPR010569">
    <property type="entry name" value="Myotubularin-like_Pase_dom"/>
</dbReference>
<dbReference type="GO" id="GO:0052629">
    <property type="term" value="F:phosphatidylinositol-3,5-bisphosphate 3-phosphatase activity"/>
    <property type="evidence" value="ECO:0007669"/>
    <property type="project" value="UniProtKB-EC"/>
</dbReference>
<evidence type="ECO:0000256" key="5">
    <source>
        <dbReference type="ARBA" id="ARBA00022771"/>
    </source>
</evidence>
<dbReference type="SMART" id="SM00064">
    <property type="entry name" value="FYVE"/>
    <property type="match status" value="1"/>
</dbReference>
<evidence type="ECO:0000256" key="9">
    <source>
        <dbReference type="ARBA" id="ARBA00023136"/>
    </source>
</evidence>
<evidence type="ECO:0000256" key="10">
    <source>
        <dbReference type="ARBA" id="ARBA00032571"/>
    </source>
</evidence>
<keyword evidence="15" id="KW-1185">Reference proteome</keyword>
<dbReference type="CDD" id="cd15733">
    <property type="entry name" value="FYVE_MTMR4"/>
    <property type="match status" value="1"/>
</dbReference>
<dbReference type="GO" id="GO:0008270">
    <property type="term" value="F:zinc ion binding"/>
    <property type="evidence" value="ECO:0007669"/>
    <property type="project" value="UniProtKB-KW"/>
</dbReference>
<dbReference type="OrthoDB" id="271628at2759"/>
<dbReference type="Gene3D" id="3.90.190.10">
    <property type="entry name" value="Protein tyrosine phosphatase superfamily"/>
    <property type="match status" value="1"/>
</dbReference>
<feature type="binding site" evidence="12">
    <location>
        <begin position="31"/>
        <end position="35"/>
    </location>
    <ligand>
        <name>substrate</name>
    </ligand>
</feature>
<reference evidence="14" key="1">
    <citation type="submission" date="2020-04" db="EMBL/GenBank/DDBJ databases">
        <authorList>
            <person name="Alioto T."/>
            <person name="Alioto T."/>
            <person name="Gomez Garrido J."/>
        </authorList>
    </citation>
    <scope>NUCLEOTIDE SEQUENCE</scope>
    <source>
        <strain evidence="14">A484AB</strain>
    </source>
</reference>
<dbReference type="GO" id="GO:0061952">
    <property type="term" value="P:midbody abscission"/>
    <property type="evidence" value="ECO:0007669"/>
    <property type="project" value="UniProtKB-ARBA"/>
</dbReference>
<feature type="compositionally biased region" description="Polar residues" evidence="13">
    <location>
        <begin position="471"/>
        <end position="488"/>
    </location>
</feature>
<dbReference type="PROSITE" id="PS51339">
    <property type="entry name" value="PPASE_MYOTUBULARIN"/>
    <property type="match status" value="1"/>
</dbReference>
<dbReference type="GO" id="GO:0019903">
    <property type="term" value="F:protein phosphatase binding"/>
    <property type="evidence" value="ECO:0007669"/>
    <property type="project" value="TreeGrafter"/>
</dbReference>
<dbReference type="Pfam" id="PF01363">
    <property type="entry name" value="FYVE"/>
    <property type="match status" value="1"/>
</dbReference>
<feature type="binding site" evidence="12">
    <location>
        <begin position="57"/>
        <end position="58"/>
    </location>
    <ligand>
        <name>substrate</name>
    </ligand>
</feature>
<dbReference type="InterPro" id="IPR016130">
    <property type="entry name" value="Tyr_Pase_AS"/>
</dbReference>
<evidence type="ECO:0000256" key="6">
    <source>
        <dbReference type="ARBA" id="ARBA00022801"/>
    </source>
</evidence>
<dbReference type="InterPro" id="IPR003595">
    <property type="entry name" value="Tyr_Pase_cat"/>
</dbReference>
<feature type="active site" description="Phosphocysteine intermediate" evidence="11">
    <location>
        <position position="119"/>
    </location>
</feature>
<dbReference type="GO" id="GO:0046856">
    <property type="term" value="P:phosphatidylinositol dephosphorylation"/>
    <property type="evidence" value="ECO:0007669"/>
    <property type="project" value="UniProtKB-ARBA"/>
</dbReference>